<gene>
    <name evidence="2" type="ORF">DFH08DRAFT_944474</name>
</gene>
<dbReference type="AlphaFoldDB" id="A0AAD7EAQ0"/>
<dbReference type="Proteomes" id="UP001218218">
    <property type="component" value="Unassembled WGS sequence"/>
</dbReference>
<accession>A0AAD7EAQ0</accession>
<keyword evidence="3" id="KW-1185">Reference proteome</keyword>
<name>A0AAD7EAQ0_9AGAR</name>
<organism evidence="2 3">
    <name type="scientific">Mycena albidolilacea</name>
    <dbReference type="NCBI Taxonomy" id="1033008"/>
    <lineage>
        <taxon>Eukaryota</taxon>
        <taxon>Fungi</taxon>
        <taxon>Dikarya</taxon>
        <taxon>Basidiomycota</taxon>
        <taxon>Agaricomycotina</taxon>
        <taxon>Agaricomycetes</taxon>
        <taxon>Agaricomycetidae</taxon>
        <taxon>Agaricales</taxon>
        <taxon>Marasmiineae</taxon>
        <taxon>Mycenaceae</taxon>
        <taxon>Mycena</taxon>
    </lineage>
</organism>
<feature type="region of interest" description="Disordered" evidence="1">
    <location>
        <begin position="1"/>
        <end position="38"/>
    </location>
</feature>
<reference evidence="2" key="1">
    <citation type="submission" date="2023-03" db="EMBL/GenBank/DDBJ databases">
        <title>Massive genome expansion in bonnet fungi (Mycena s.s.) driven by repeated elements and novel gene families across ecological guilds.</title>
        <authorList>
            <consortium name="Lawrence Berkeley National Laboratory"/>
            <person name="Harder C.B."/>
            <person name="Miyauchi S."/>
            <person name="Viragh M."/>
            <person name="Kuo A."/>
            <person name="Thoen E."/>
            <person name="Andreopoulos B."/>
            <person name="Lu D."/>
            <person name="Skrede I."/>
            <person name="Drula E."/>
            <person name="Henrissat B."/>
            <person name="Morin E."/>
            <person name="Kohler A."/>
            <person name="Barry K."/>
            <person name="LaButti K."/>
            <person name="Morin E."/>
            <person name="Salamov A."/>
            <person name="Lipzen A."/>
            <person name="Mereny Z."/>
            <person name="Hegedus B."/>
            <person name="Baldrian P."/>
            <person name="Stursova M."/>
            <person name="Weitz H."/>
            <person name="Taylor A."/>
            <person name="Grigoriev I.V."/>
            <person name="Nagy L.G."/>
            <person name="Martin F."/>
            <person name="Kauserud H."/>
        </authorList>
    </citation>
    <scope>NUCLEOTIDE SEQUENCE</scope>
    <source>
        <strain evidence="2">CBHHK002</strain>
    </source>
</reference>
<protein>
    <submittedName>
        <fullName evidence="2">Uncharacterized protein</fullName>
    </submittedName>
</protein>
<comment type="caution">
    <text evidence="2">The sequence shown here is derived from an EMBL/GenBank/DDBJ whole genome shotgun (WGS) entry which is preliminary data.</text>
</comment>
<sequence>MPRRASSPGPGPSSLSRASSPPTTPNSEPISLGDADDTLSRSWHSCIHRSPPRSTTPSKFDVELERTRIKVMKALGSIIQASPSYRSGDIVCCSYSSCRASCQDLGQHLEIHECRAGA</sequence>
<proteinExistence type="predicted"/>
<feature type="compositionally biased region" description="Low complexity" evidence="1">
    <location>
        <begin position="1"/>
        <end position="21"/>
    </location>
</feature>
<evidence type="ECO:0000256" key="1">
    <source>
        <dbReference type="SAM" id="MobiDB-lite"/>
    </source>
</evidence>
<dbReference type="EMBL" id="JARIHO010000086">
    <property type="protein sequence ID" value="KAJ7307878.1"/>
    <property type="molecule type" value="Genomic_DNA"/>
</dbReference>
<evidence type="ECO:0000313" key="2">
    <source>
        <dbReference type="EMBL" id="KAJ7307878.1"/>
    </source>
</evidence>
<evidence type="ECO:0000313" key="3">
    <source>
        <dbReference type="Proteomes" id="UP001218218"/>
    </source>
</evidence>